<reference evidence="2 3" key="1">
    <citation type="submission" date="2019-10" db="EMBL/GenBank/DDBJ databases">
        <title>Assembly and Annotation for the nematode Trichostrongylus colubriformis.</title>
        <authorList>
            <person name="Martin J."/>
        </authorList>
    </citation>
    <scope>NUCLEOTIDE SEQUENCE [LARGE SCALE GENOMIC DNA]</scope>
    <source>
        <strain evidence="2">G859</strain>
        <tissue evidence="2">Whole worm</tissue>
    </source>
</reference>
<dbReference type="Pfam" id="PF00024">
    <property type="entry name" value="PAN_1"/>
    <property type="match status" value="1"/>
</dbReference>
<feature type="non-terminal residue" evidence="2">
    <location>
        <position position="1"/>
    </location>
</feature>
<gene>
    <name evidence="2" type="ORF">GCK32_022294</name>
</gene>
<dbReference type="AlphaFoldDB" id="A0AAN8IYQ2"/>
<evidence type="ECO:0000313" key="3">
    <source>
        <dbReference type="Proteomes" id="UP001331761"/>
    </source>
</evidence>
<feature type="domain" description="Apple" evidence="1">
    <location>
        <begin position="28"/>
        <end position="69"/>
    </location>
</feature>
<keyword evidence="3" id="KW-1185">Reference proteome</keyword>
<proteinExistence type="predicted"/>
<dbReference type="Proteomes" id="UP001331761">
    <property type="component" value="Unassembled WGS sequence"/>
</dbReference>
<dbReference type="EMBL" id="WIXE01020068">
    <property type="protein sequence ID" value="KAK5969514.1"/>
    <property type="molecule type" value="Genomic_DNA"/>
</dbReference>
<evidence type="ECO:0000259" key="1">
    <source>
        <dbReference type="Pfam" id="PF00024"/>
    </source>
</evidence>
<sequence>ITPALSCTFTEEPYPQVLDYDEEKTTFKTGDSSLKDCLRACYESQECNMIEFDKDGCLLLVDGTANGPDPGKTSSTGRLFELNRNIFDTSCSTIEESDIDAY</sequence>
<accession>A0AAN8IYQ2</accession>
<protein>
    <recommendedName>
        <fullName evidence="1">Apple domain-containing protein</fullName>
    </recommendedName>
</protein>
<evidence type="ECO:0000313" key="2">
    <source>
        <dbReference type="EMBL" id="KAK5969514.1"/>
    </source>
</evidence>
<name>A0AAN8IYQ2_TRICO</name>
<comment type="caution">
    <text evidence="2">The sequence shown here is derived from an EMBL/GenBank/DDBJ whole genome shotgun (WGS) entry which is preliminary data.</text>
</comment>
<dbReference type="InterPro" id="IPR003609">
    <property type="entry name" value="Pan_app"/>
</dbReference>
<organism evidence="2 3">
    <name type="scientific">Trichostrongylus colubriformis</name>
    <name type="common">Black scour worm</name>
    <dbReference type="NCBI Taxonomy" id="6319"/>
    <lineage>
        <taxon>Eukaryota</taxon>
        <taxon>Metazoa</taxon>
        <taxon>Ecdysozoa</taxon>
        <taxon>Nematoda</taxon>
        <taxon>Chromadorea</taxon>
        <taxon>Rhabditida</taxon>
        <taxon>Rhabditina</taxon>
        <taxon>Rhabditomorpha</taxon>
        <taxon>Strongyloidea</taxon>
        <taxon>Trichostrongylidae</taxon>
        <taxon>Trichostrongylus</taxon>
    </lineage>
</organism>